<reference evidence="2" key="1">
    <citation type="submission" date="2015-10" db="EMBL/GenBank/DDBJ databases">
        <authorList>
            <person name="Gilbert D.G."/>
        </authorList>
    </citation>
    <scope>NUCLEOTIDE SEQUENCE</scope>
    <source>
        <strain evidence="2">Phyl III-seqv23</strain>
    </source>
</reference>
<proteinExistence type="predicted"/>
<evidence type="ECO:0000256" key="1">
    <source>
        <dbReference type="SAM" id="MobiDB-lite"/>
    </source>
</evidence>
<accession>A0A0S4X437</accession>
<protein>
    <submittedName>
        <fullName evidence="2">Uncharacterized protein</fullName>
    </submittedName>
</protein>
<feature type="compositionally biased region" description="Low complexity" evidence="1">
    <location>
        <begin position="11"/>
        <end position="21"/>
    </location>
</feature>
<feature type="region of interest" description="Disordered" evidence="1">
    <location>
        <begin position="1"/>
        <end position="27"/>
    </location>
</feature>
<sequence length="27" mass="2653">MATATPVGMTAAPQAPQMPAPVSISVK</sequence>
<name>A0A0S4X437_RALSL</name>
<gene>
    <name evidence="2" type="ORF">RUN215_v1_3540003</name>
</gene>
<evidence type="ECO:0000313" key="2">
    <source>
        <dbReference type="EMBL" id="CUV58723.1"/>
    </source>
</evidence>
<dbReference type="AlphaFoldDB" id="A0A0S4X437"/>
<organism evidence="2">
    <name type="scientific">Ralstonia solanacearum</name>
    <name type="common">Pseudomonas solanacearum</name>
    <dbReference type="NCBI Taxonomy" id="305"/>
    <lineage>
        <taxon>Bacteria</taxon>
        <taxon>Pseudomonadati</taxon>
        <taxon>Pseudomonadota</taxon>
        <taxon>Betaproteobacteria</taxon>
        <taxon>Burkholderiales</taxon>
        <taxon>Burkholderiaceae</taxon>
        <taxon>Ralstonia</taxon>
        <taxon>Ralstonia solanacearum species complex</taxon>
    </lineage>
</organism>
<dbReference type="EMBL" id="LN899820">
    <property type="protein sequence ID" value="CUV58723.1"/>
    <property type="molecule type" value="Genomic_DNA"/>
</dbReference>